<dbReference type="EMBL" id="JAATJH010000002">
    <property type="protein sequence ID" value="NJC25992.1"/>
    <property type="molecule type" value="Genomic_DNA"/>
</dbReference>
<comment type="caution">
    <text evidence="1">The sequence shown here is derived from an EMBL/GenBank/DDBJ whole genome shotgun (WGS) entry which is preliminary data.</text>
</comment>
<name>A0ABX0X9T6_9BACT</name>
<organism evidence="1 2">
    <name type="scientific">Neolewinella antarctica</name>
    <dbReference type="NCBI Taxonomy" id="442734"/>
    <lineage>
        <taxon>Bacteria</taxon>
        <taxon>Pseudomonadati</taxon>
        <taxon>Bacteroidota</taxon>
        <taxon>Saprospiria</taxon>
        <taxon>Saprospirales</taxon>
        <taxon>Lewinellaceae</taxon>
        <taxon>Neolewinella</taxon>
    </lineage>
</organism>
<accession>A0ABX0X9T6</accession>
<dbReference type="RefSeq" id="WP_168036759.1">
    <property type="nucleotide sequence ID" value="NZ_JAATJH010000002.1"/>
</dbReference>
<proteinExistence type="predicted"/>
<keyword evidence="2" id="KW-1185">Reference proteome</keyword>
<gene>
    <name evidence="1" type="ORF">GGR27_001491</name>
</gene>
<sequence length="85" mass="10028">MSVTQLQHTIVEEVSKITGERQLEEIHSFIRGLQTETVKDEEHWNSLPVEEKERLISTVKKFQSEGVSGKSHEEVMLKYKQWFKK</sequence>
<evidence type="ECO:0000313" key="2">
    <source>
        <dbReference type="Proteomes" id="UP000770785"/>
    </source>
</evidence>
<protein>
    <submittedName>
        <fullName evidence="1">Uncharacterized protein</fullName>
    </submittedName>
</protein>
<reference evidence="1 2" key="1">
    <citation type="submission" date="2020-03" db="EMBL/GenBank/DDBJ databases">
        <title>Genomic Encyclopedia of Type Strains, Phase IV (KMG-IV): sequencing the most valuable type-strain genomes for metagenomic binning, comparative biology and taxonomic classification.</title>
        <authorList>
            <person name="Goeker M."/>
        </authorList>
    </citation>
    <scope>NUCLEOTIDE SEQUENCE [LARGE SCALE GENOMIC DNA]</scope>
    <source>
        <strain evidence="1 2">DSM 105096</strain>
    </source>
</reference>
<dbReference type="Proteomes" id="UP000770785">
    <property type="component" value="Unassembled WGS sequence"/>
</dbReference>
<evidence type="ECO:0000313" key="1">
    <source>
        <dbReference type="EMBL" id="NJC25992.1"/>
    </source>
</evidence>